<sequence length="113" mass="13153">MPDFQGLGLGYQISNFTGAIYKADGRRYYTKTVHPALGESRNKNVDDWKPTGDNGKVRKKRNAPRPYESHWAHNSRISYCHEYIGKEVHGYGELIKPISEMRKDKKNREKLQK</sequence>
<keyword evidence="3" id="KW-1185">Reference proteome</keyword>
<protein>
    <submittedName>
        <fullName evidence="2">ABC transporter ATP-binding</fullName>
    </submittedName>
</protein>
<dbReference type="GO" id="GO:0005524">
    <property type="term" value="F:ATP binding"/>
    <property type="evidence" value="ECO:0007669"/>
    <property type="project" value="UniProtKB-KW"/>
</dbReference>
<keyword evidence="2" id="KW-0067">ATP-binding</keyword>
<reference evidence="2 3" key="1">
    <citation type="submission" date="2016-07" db="EMBL/GenBank/DDBJ databases">
        <title>Characterization of three bacteriophages infecting bacteria isolated from shrimp culture pond water.</title>
        <authorList>
            <person name="Khoa H.V."/>
        </authorList>
    </citation>
    <scope>NUCLEOTIDE SEQUENCE [LARGE SCALE GENOMIC DNA]</scope>
</reference>
<gene>
    <name evidence="2" type="ORF">BPT24_037</name>
</gene>
<keyword evidence="2" id="KW-0547">Nucleotide-binding</keyword>
<evidence type="ECO:0000313" key="2">
    <source>
        <dbReference type="EMBL" id="BAV39159.1"/>
    </source>
</evidence>
<dbReference type="EMBL" id="LC168164">
    <property type="protein sequence ID" value="BAV39159.1"/>
    <property type="molecule type" value="Genomic_DNA"/>
</dbReference>
<evidence type="ECO:0000256" key="1">
    <source>
        <dbReference type="SAM" id="MobiDB-lite"/>
    </source>
</evidence>
<accession>A0A1B4XWH5</accession>
<name>A0A1B4XWH5_9CAUD</name>
<organism evidence="2 3">
    <name type="scientific">Tenacibaculum phage pT24</name>
    <dbReference type="NCBI Taxonomy" id="1880590"/>
    <lineage>
        <taxon>Viruses</taxon>
        <taxon>Duplodnaviria</taxon>
        <taxon>Heunggongvirae</taxon>
        <taxon>Uroviricota</taxon>
        <taxon>Caudoviricetes</taxon>
        <taxon>Kungbxnavirus</taxon>
        <taxon>Kungbxnavirus pT24</taxon>
    </lineage>
</organism>
<evidence type="ECO:0000313" key="3">
    <source>
        <dbReference type="Proteomes" id="UP000224877"/>
    </source>
</evidence>
<feature type="region of interest" description="Disordered" evidence="1">
    <location>
        <begin position="41"/>
        <end position="67"/>
    </location>
</feature>
<dbReference type="Proteomes" id="UP000224877">
    <property type="component" value="Segment"/>
</dbReference>
<feature type="compositionally biased region" description="Basic and acidic residues" evidence="1">
    <location>
        <begin position="41"/>
        <end position="50"/>
    </location>
</feature>
<proteinExistence type="predicted"/>